<name>A0A9X1QJ62_9SPHN</name>
<protein>
    <submittedName>
        <fullName evidence="1">Uncharacterized protein</fullName>
    </submittedName>
</protein>
<accession>A0A9X1QJ62</accession>
<dbReference type="RefSeq" id="WP_235066947.1">
    <property type="nucleotide sequence ID" value="NZ_JAKFGM010000001.1"/>
</dbReference>
<keyword evidence="2" id="KW-1185">Reference proteome</keyword>
<dbReference type="EMBL" id="JAKFGM010000001">
    <property type="protein sequence ID" value="MCF2514486.1"/>
    <property type="molecule type" value="Genomic_DNA"/>
</dbReference>
<comment type="caution">
    <text evidence="1">The sequence shown here is derived from an EMBL/GenBank/DDBJ whole genome shotgun (WGS) entry which is preliminary data.</text>
</comment>
<evidence type="ECO:0000313" key="2">
    <source>
        <dbReference type="Proteomes" id="UP001139410"/>
    </source>
</evidence>
<dbReference type="Proteomes" id="UP001139410">
    <property type="component" value="Unassembled WGS sequence"/>
</dbReference>
<proteinExistence type="predicted"/>
<dbReference type="AlphaFoldDB" id="A0A9X1QJ62"/>
<reference evidence="1" key="1">
    <citation type="submission" date="2022-01" db="EMBL/GenBank/DDBJ databases">
        <authorList>
            <person name="Jo J.-H."/>
            <person name="Im W.-T."/>
        </authorList>
    </citation>
    <scope>NUCLEOTIDE SEQUENCE</scope>
    <source>
        <strain evidence="1">G124</strain>
    </source>
</reference>
<evidence type="ECO:0000313" key="1">
    <source>
        <dbReference type="EMBL" id="MCF2514486.1"/>
    </source>
</evidence>
<sequence length="264" mass="29413">MDIIAAHQHGLIEQLEADAAALAGRARDHGQRTVVLHHLYDHARGSHGWALGEARQGLRIAAGLEALGKRIERWGWMTKGRDEARAGLNLLAEALGEAARSRTEAAYRAYRLSATAALRCEAETNIPPGLLALLDRCHSARRAGEYLSVEEECALAEESERFAAATVDMQSIEDAWTAVSATALGRAARRLVGAKVLSRHMCRDKRRGWARVERQLRNETTLPPSFRANPAQHFYALQHMLQERRRQQWREACDREPGAFELAA</sequence>
<gene>
    <name evidence="1" type="ORF">LVY65_05320</name>
</gene>
<organism evidence="1 2">
    <name type="scientific">Sphingomonas cremea</name>
    <dbReference type="NCBI Taxonomy" id="2904799"/>
    <lineage>
        <taxon>Bacteria</taxon>
        <taxon>Pseudomonadati</taxon>
        <taxon>Pseudomonadota</taxon>
        <taxon>Alphaproteobacteria</taxon>
        <taxon>Sphingomonadales</taxon>
        <taxon>Sphingomonadaceae</taxon>
        <taxon>Sphingomonas</taxon>
    </lineage>
</organism>